<feature type="domain" description="Peptidoglycan binding-like" evidence="1">
    <location>
        <begin position="83"/>
        <end position="137"/>
    </location>
</feature>
<evidence type="ECO:0000259" key="1">
    <source>
        <dbReference type="Pfam" id="PF01471"/>
    </source>
</evidence>
<dbReference type="InterPro" id="IPR036365">
    <property type="entry name" value="PGBD-like_sf"/>
</dbReference>
<dbReference type="InterPro" id="IPR002477">
    <property type="entry name" value="Peptidoglycan-bd-like"/>
</dbReference>
<organism evidence="2 3">
    <name type="scientific">bacterium (Candidatus Blackallbacteria) CG17_big_fil_post_rev_8_21_14_2_50_48_46</name>
    <dbReference type="NCBI Taxonomy" id="2014261"/>
    <lineage>
        <taxon>Bacteria</taxon>
        <taxon>Candidatus Blackallbacteria</taxon>
    </lineage>
</organism>
<evidence type="ECO:0000313" key="2">
    <source>
        <dbReference type="EMBL" id="PIW18245.1"/>
    </source>
</evidence>
<proteinExistence type="predicted"/>
<dbReference type="Proteomes" id="UP000231019">
    <property type="component" value="Unassembled WGS sequence"/>
</dbReference>
<dbReference type="EMBL" id="PFFQ01000013">
    <property type="protein sequence ID" value="PIW18245.1"/>
    <property type="molecule type" value="Genomic_DNA"/>
</dbReference>
<evidence type="ECO:0000313" key="3">
    <source>
        <dbReference type="Proteomes" id="UP000231019"/>
    </source>
</evidence>
<dbReference type="SUPFAM" id="SSF47090">
    <property type="entry name" value="PGBD-like"/>
    <property type="match status" value="1"/>
</dbReference>
<gene>
    <name evidence="2" type="ORF">COW36_05615</name>
</gene>
<dbReference type="Pfam" id="PF01471">
    <property type="entry name" value="PG_binding_1"/>
    <property type="match status" value="1"/>
</dbReference>
<reference evidence="2 3" key="1">
    <citation type="submission" date="2017-09" db="EMBL/GenBank/DDBJ databases">
        <title>Depth-based differentiation of microbial function through sediment-hosted aquifers and enrichment of novel symbionts in the deep terrestrial subsurface.</title>
        <authorList>
            <person name="Probst A.J."/>
            <person name="Ladd B."/>
            <person name="Jarett J.K."/>
            <person name="Geller-Mcgrath D.E."/>
            <person name="Sieber C.M."/>
            <person name="Emerson J.B."/>
            <person name="Anantharaman K."/>
            <person name="Thomas B.C."/>
            <person name="Malmstrom R."/>
            <person name="Stieglmeier M."/>
            <person name="Klingl A."/>
            <person name="Woyke T."/>
            <person name="Ryan C.M."/>
            <person name="Banfield J.F."/>
        </authorList>
    </citation>
    <scope>NUCLEOTIDE SEQUENCE [LARGE SCALE GENOMIC DNA]</scope>
    <source>
        <strain evidence="2">CG17_big_fil_post_rev_8_21_14_2_50_48_46</strain>
    </source>
</reference>
<comment type="caution">
    <text evidence="2">The sequence shown here is derived from an EMBL/GenBank/DDBJ whole genome shotgun (WGS) entry which is preliminary data.</text>
</comment>
<name>A0A2M7G829_9BACT</name>
<protein>
    <recommendedName>
        <fullName evidence="1">Peptidoglycan binding-like domain-containing protein</fullName>
    </recommendedName>
</protein>
<sequence length="265" mass="28345">MSTALSSDFSVFQYQSRPEWLIRPDVPQAKATEPPVLLAPKQIFNPPPLAKAQAQLAFLEESVQAPSFAEIYAGRILTSGEEGESVKTVQKLLTQVGFGVASTGIYGKTTADQVKAFQKAWEIQTNGVVGPTTLKALEKAQTEGSPLAKRIAKEAEKIASARGTVGQCYNAVAEAIENQVPAFLSGMHAWMAAEQLAAHPRFREVSVPHDLSKLKPGTIVVWAKGNSPSGHISVCLGKGLEASDHLAPQMQSHYGGGKARAFEPQ</sequence>
<dbReference type="InterPro" id="IPR036366">
    <property type="entry name" value="PGBDSf"/>
</dbReference>
<dbReference type="AlphaFoldDB" id="A0A2M7G829"/>
<dbReference type="Gene3D" id="1.10.101.10">
    <property type="entry name" value="PGBD-like superfamily/PGBD"/>
    <property type="match status" value="1"/>
</dbReference>
<accession>A0A2M7G829</accession>